<dbReference type="InterPro" id="IPR013783">
    <property type="entry name" value="Ig-like_fold"/>
</dbReference>
<dbReference type="InterPro" id="IPR013990">
    <property type="entry name" value="WHy-dom"/>
</dbReference>
<evidence type="ECO:0000313" key="3">
    <source>
        <dbReference type="Proteomes" id="UP001501729"/>
    </source>
</evidence>
<comment type="caution">
    <text evidence="2">The sequence shown here is derived from an EMBL/GenBank/DDBJ whole genome shotgun (WGS) entry which is preliminary data.</text>
</comment>
<protein>
    <recommendedName>
        <fullName evidence="1">Water stress and hypersensitive response domain-containing protein</fullName>
    </recommendedName>
</protein>
<name>A0AAV3UFH3_9EURY</name>
<organism evidence="2 3">
    <name type="scientific">Haladaptatus pallidirubidus</name>
    <dbReference type="NCBI Taxonomy" id="1008152"/>
    <lineage>
        <taxon>Archaea</taxon>
        <taxon>Methanobacteriati</taxon>
        <taxon>Methanobacteriota</taxon>
        <taxon>Stenosarchaea group</taxon>
        <taxon>Halobacteria</taxon>
        <taxon>Halobacteriales</taxon>
        <taxon>Haladaptataceae</taxon>
        <taxon>Haladaptatus</taxon>
    </lineage>
</organism>
<accession>A0AAV3UFH3</accession>
<dbReference type="SUPFAM" id="SSF117070">
    <property type="entry name" value="LEA14-like"/>
    <property type="match status" value="2"/>
</dbReference>
<proteinExistence type="predicted"/>
<sequence length="608" mass="66306">MIPRSLFGKFVAGVLSAFVITAGGLGVAVTSGMLTVGQPTVEEVRTDWGAVTPETSEIRTEIAVHNPNSVGVPGVADVNYAVEMNDVTVAEGTSENVGVPTGDSTISLSTRMDNRKIPAWWASHINNGERTTVSIRPEIRFPLISKKLAAEERSFETNLLGAFESEETQTMTAGERTVLRVTETDAEWGEATKERTPLTVAATVENPTSGEVVFSQLGYTITMNDVPVAEGTTDGGVHVEPGEETTFSIDSTFDNGKLPTWWERHVENGEQTTMDVQFYATLAEDGETKRVTLPFLSERVVFTTDVLGGGEATTKTVPRTEATEFQPPKLQSVESEWIVPETGNTGIKTSAVVRNPNEPGSLFADHLSVDANYRVLMNDVQLVEGRTSRNLDSGRTDLELSGDITNREVQRWWVSHVNNGEKTDRVVERDVTVDAGFARLPVGGEAERGTITTDMLGPVDSSSTLEFSVAGQQVGTISETQAEWGDATVAETPIESSATVKNDQNEPIRITEIGYRVAMNYVVLSDESNERSIEIEPNSQATVRDTVPLDNSKLGTWWKTHLERGEDSTLSVSYYVVVEYRGYTERVELDALNYEKSVATDMLGNESA</sequence>
<evidence type="ECO:0000259" key="1">
    <source>
        <dbReference type="SMART" id="SM00769"/>
    </source>
</evidence>
<gene>
    <name evidence="2" type="ORF">GCM10025751_15780</name>
</gene>
<evidence type="ECO:0000313" key="2">
    <source>
        <dbReference type="EMBL" id="GAA5046475.1"/>
    </source>
</evidence>
<keyword evidence="3" id="KW-1185">Reference proteome</keyword>
<dbReference type="Gene3D" id="2.60.40.10">
    <property type="entry name" value="Immunoglobulins"/>
    <property type="match status" value="4"/>
</dbReference>
<feature type="domain" description="Water stress and hypersensitive response" evidence="1">
    <location>
        <begin position="477"/>
        <end position="595"/>
    </location>
</feature>
<reference evidence="2 3" key="1">
    <citation type="journal article" date="2019" name="Int. J. Syst. Evol. Microbiol.">
        <title>The Global Catalogue of Microorganisms (GCM) 10K type strain sequencing project: providing services to taxonomists for standard genome sequencing and annotation.</title>
        <authorList>
            <consortium name="The Broad Institute Genomics Platform"/>
            <consortium name="The Broad Institute Genome Sequencing Center for Infectious Disease"/>
            <person name="Wu L."/>
            <person name="Ma J."/>
        </authorList>
    </citation>
    <scope>NUCLEOTIDE SEQUENCE [LARGE SCALE GENOMIC DNA]</scope>
    <source>
        <strain evidence="2 3">JCM 17504</strain>
    </source>
</reference>
<dbReference type="GO" id="GO:0009269">
    <property type="term" value="P:response to desiccation"/>
    <property type="evidence" value="ECO:0007669"/>
    <property type="project" value="InterPro"/>
</dbReference>
<dbReference type="GeneID" id="68612174"/>
<dbReference type="InterPro" id="IPR004864">
    <property type="entry name" value="LEA_2"/>
</dbReference>
<dbReference type="RefSeq" id="WP_227776361.1">
    <property type="nucleotide sequence ID" value="NZ_BAABKX010000001.1"/>
</dbReference>
<dbReference type="Pfam" id="PF03168">
    <property type="entry name" value="LEA_2"/>
    <property type="match status" value="2"/>
</dbReference>
<dbReference type="Proteomes" id="UP001501729">
    <property type="component" value="Unassembled WGS sequence"/>
</dbReference>
<dbReference type="AlphaFoldDB" id="A0AAV3UFH3"/>
<dbReference type="SMART" id="SM00769">
    <property type="entry name" value="WHy"/>
    <property type="match status" value="3"/>
</dbReference>
<feature type="domain" description="Water stress and hypersensitive response" evidence="1">
    <location>
        <begin position="181"/>
        <end position="300"/>
    </location>
</feature>
<feature type="domain" description="Water stress and hypersensitive response" evidence="1">
    <location>
        <begin position="41"/>
        <end position="155"/>
    </location>
</feature>
<dbReference type="EMBL" id="BAABKX010000001">
    <property type="protein sequence ID" value="GAA5046475.1"/>
    <property type="molecule type" value="Genomic_DNA"/>
</dbReference>